<dbReference type="AlphaFoldDB" id="A0A8J3SEY1"/>
<dbReference type="EMBL" id="BOOJ01000024">
    <property type="protein sequence ID" value="GIH92084.1"/>
    <property type="molecule type" value="Genomic_DNA"/>
</dbReference>
<organism evidence="2 3">
    <name type="scientific">Planobispora siamensis</name>
    <dbReference type="NCBI Taxonomy" id="936338"/>
    <lineage>
        <taxon>Bacteria</taxon>
        <taxon>Bacillati</taxon>
        <taxon>Actinomycetota</taxon>
        <taxon>Actinomycetes</taxon>
        <taxon>Streptosporangiales</taxon>
        <taxon>Streptosporangiaceae</taxon>
        <taxon>Planobispora</taxon>
    </lineage>
</organism>
<name>A0A8J3SEY1_9ACTN</name>
<gene>
    <name evidence="2" type="ORF">Psi01_27140</name>
</gene>
<evidence type="ECO:0000259" key="1">
    <source>
        <dbReference type="Pfam" id="PF07796"/>
    </source>
</evidence>
<evidence type="ECO:0000313" key="3">
    <source>
        <dbReference type="Proteomes" id="UP000619788"/>
    </source>
</evidence>
<accession>A0A8J3SEY1</accession>
<evidence type="ECO:0000313" key="2">
    <source>
        <dbReference type="EMBL" id="GIH92084.1"/>
    </source>
</evidence>
<dbReference type="Proteomes" id="UP000619788">
    <property type="component" value="Unassembled WGS sequence"/>
</dbReference>
<keyword evidence="3" id="KW-1185">Reference proteome</keyword>
<dbReference type="InterPro" id="IPR012437">
    <property type="entry name" value="DUF1638"/>
</dbReference>
<sequence>MVACGALAGHVRDIAHRRGWAVEVYPLPPLLHNRPAAIAAEVEAVVGEVKGRHRRLAVAYADCGTYGALDEVCRRHGLARLRGEHCYDVFAGRRAREMTEEEPGTYFLTDYLVRTFHRSVVVELGLDRFPELRDAYFAHYRRVVWLAQRPGPALRAQAVRAAGILRLPLVVRKVGDAALEHGLEELLSPGR</sequence>
<dbReference type="RefSeq" id="WP_204064330.1">
    <property type="nucleotide sequence ID" value="NZ_BOOJ01000024.1"/>
</dbReference>
<feature type="domain" description="DUF1638" evidence="1">
    <location>
        <begin position="27"/>
        <end position="181"/>
    </location>
</feature>
<dbReference type="Pfam" id="PF07796">
    <property type="entry name" value="DUF1638"/>
    <property type="match status" value="1"/>
</dbReference>
<comment type="caution">
    <text evidence="2">The sequence shown here is derived from an EMBL/GenBank/DDBJ whole genome shotgun (WGS) entry which is preliminary data.</text>
</comment>
<reference evidence="2 3" key="1">
    <citation type="submission" date="2021-01" db="EMBL/GenBank/DDBJ databases">
        <title>Whole genome shotgun sequence of Planobispora siamensis NBRC 107568.</title>
        <authorList>
            <person name="Komaki H."/>
            <person name="Tamura T."/>
        </authorList>
    </citation>
    <scope>NUCLEOTIDE SEQUENCE [LARGE SCALE GENOMIC DNA]</scope>
    <source>
        <strain evidence="2 3">NBRC 107568</strain>
    </source>
</reference>
<protein>
    <recommendedName>
        <fullName evidence="1">DUF1638 domain-containing protein</fullName>
    </recommendedName>
</protein>
<proteinExistence type="predicted"/>